<name>A0A6A3TIQ9_9STRA</name>
<feature type="transmembrane region" description="Helical" evidence="2">
    <location>
        <begin position="237"/>
        <end position="256"/>
    </location>
</feature>
<keyword evidence="10" id="KW-1185">Reference proteome</keyword>
<feature type="transmembrane region" description="Helical" evidence="2">
    <location>
        <begin position="49"/>
        <end position="68"/>
    </location>
</feature>
<feature type="transmembrane region" description="Helical" evidence="2">
    <location>
        <begin position="187"/>
        <end position="207"/>
    </location>
</feature>
<sequence length="520" mass="56590">MCGTNDAVCLHGDCIVEAENGAAFERCRCYAMYDGAQCSFRKEMLYWELPMAIGLMLVLLGVGLFVTGRTIEWLRFPQAKHDTFAFPRKLKTMTNQSLGARLLRGKWSGPARKGLPTKPAKQHIIENVFVVITVFMELVQWVQLTALSFLPVVPWPKSSRGVAEILRFSLLYPLWSHLEPSQFPRFMLYLSLGFVPGMLLISFILGAKRFPLFKPQPKNSPAEDLCTLVLRLYSEWLAFPIMIGLLLPLECAVIGYRNTEGSSMTLPTLDSSCFTFLQGGFVAAGSFTLVVFCITSSVITIQLNCEASPPEPTLWTHVRYTRVAQVLKAPVAMSVVGSMNANALLLSASCILTSLTLGIMNAKMRPCVLSLVNGLRLTGAIMALWTSLIALAVSVIDDPGASIMFEVWSLGAIAISTISLPGLFLYHTEHFWLRLVSTAKEVGSSSLAGVTKDAKGPKSGKVADSTPVVAVPANTPTAKVAAVGFRAGLPKIVPGRRSSAAEKLRSRSKRGKLADTAEQP</sequence>
<dbReference type="Proteomes" id="UP000437068">
    <property type="component" value="Unassembled WGS sequence"/>
</dbReference>
<dbReference type="EMBL" id="QXGB01000051">
    <property type="protein sequence ID" value="KAE9234162.1"/>
    <property type="molecule type" value="Genomic_DNA"/>
</dbReference>
<dbReference type="AlphaFoldDB" id="A0A6A3TIQ9"/>
<evidence type="ECO:0000313" key="13">
    <source>
        <dbReference type="Proteomes" id="UP000441208"/>
    </source>
</evidence>
<keyword evidence="2" id="KW-0812">Transmembrane</keyword>
<comment type="caution">
    <text evidence="4">The sequence shown here is derived from an EMBL/GenBank/DDBJ whole genome shotgun (WGS) entry which is preliminary data.</text>
</comment>
<keyword evidence="2" id="KW-0472">Membrane</keyword>
<accession>A0A6A3TIQ9</accession>
<dbReference type="EMBL" id="QXFW01000769">
    <property type="protein sequence ID" value="KAE9003430.1"/>
    <property type="molecule type" value="Genomic_DNA"/>
</dbReference>
<feature type="transmembrane region" description="Helical" evidence="2">
    <location>
        <begin position="408"/>
        <end position="426"/>
    </location>
</feature>
<feature type="region of interest" description="Disordered" evidence="1">
    <location>
        <begin position="496"/>
        <end position="520"/>
    </location>
</feature>
<feature type="transmembrane region" description="Helical" evidence="2">
    <location>
        <begin position="343"/>
        <end position="362"/>
    </location>
</feature>
<dbReference type="Proteomes" id="UP000441208">
    <property type="component" value="Unassembled WGS sequence"/>
</dbReference>
<protein>
    <submittedName>
        <fullName evidence="4">Uncharacterized protein</fullName>
    </submittedName>
</protein>
<dbReference type="Proteomes" id="UP000460718">
    <property type="component" value="Unassembled WGS sequence"/>
</dbReference>
<organism evidence="4 13">
    <name type="scientific">Phytophthora fragariae</name>
    <dbReference type="NCBI Taxonomy" id="53985"/>
    <lineage>
        <taxon>Eukaryota</taxon>
        <taxon>Sar</taxon>
        <taxon>Stramenopiles</taxon>
        <taxon>Oomycota</taxon>
        <taxon>Peronosporomycetes</taxon>
        <taxon>Peronosporales</taxon>
        <taxon>Peronosporaceae</taxon>
        <taxon>Phytophthora</taxon>
    </lineage>
</organism>
<evidence type="ECO:0000313" key="10">
    <source>
        <dbReference type="Proteomes" id="UP000433483"/>
    </source>
</evidence>
<evidence type="ECO:0000313" key="7">
    <source>
        <dbReference type="EMBL" id="KAE9256102.1"/>
    </source>
</evidence>
<feature type="transmembrane region" description="Helical" evidence="2">
    <location>
        <begin position="276"/>
        <end position="301"/>
    </location>
</feature>
<dbReference type="EMBL" id="QXGE01000035">
    <property type="protein sequence ID" value="KAE9328359.1"/>
    <property type="molecule type" value="Genomic_DNA"/>
</dbReference>
<reference evidence="10 11" key="1">
    <citation type="submission" date="2018-08" db="EMBL/GenBank/DDBJ databases">
        <title>Genomic investigation of the strawberry pathogen Phytophthora fragariae indicates pathogenicity is determined by transcriptional variation in three key races.</title>
        <authorList>
            <person name="Adams T.M."/>
            <person name="Armitage A.D."/>
            <person name="Sobczyk M.K."/>
            <person name="Bates H.J."/>
            <person name="Dunwell J.M."/>
            <person name="Nellist C.F."/>
            <person name="Harrison R.J."/>
        </authorList>
    </citation>
    <scope>NUCLEOTIDE SEQUENCE [LARGE SCALE GENOMIC DNA]</scope>
    <source>
        <strain evidence="8 11">A4</strain>
        <strain evidence="7 12">BC-1</strain>
        <strain evidence="6 15">BC-23</strain>
        <strain evidence="5 10">NOV-27</strain>
        <strain evidence="4 13">NOV-71</strain>
        <strain evidence="9 16">NOV-77</strain>
        <strain evidence="3 14">SCRP245</strain>
    </source>
</reference>
<dbReference type="EMBL" id="QXFY01000034">
    <property type="protein sequence ID" value="KAE9361063.1"/>
    <property type="molecule type" value="Genomic_DNA"/>
</dbReference>
<gene>
    <name evidence="8" type="ORF">PF001_g1450</name>
    <name evidence="7" type="ORF">PF002_g2054</name>
    <name evidence="6" type="ORF">PF004_g1723</name>
    <name evidence="5" type="ORF">PF005_g2021</name>
    <name evidence="4" type="ORF">PF007_g1765</name>
    <name evidence="9" type="ORF">PF008_g1415</name>
    <name evidence="3" type="ORF">PF011_g12897</name>
</gene>
<dbReference type="EMBL" id="QXGD01000051">
    <property type="protein sequence ID" value="KAE9256102.1"/>
    <property type="molecule type" value="Genomic_DNA"/>
</dbReference>
<evidence type="ECO:0000313" key="15">
    <source>
        <dbReference type="Proteomes" id="UP000476176"/>
    </source>
</evidence>
<keyword evidence="2" id="KW-1133">Transmembrane helix</keyword>
<dbReference type="Proteomes" id="UP000440367">
    <property type="component" value="Unassembled WGS sequence"/>
</dbReference>
<dbReference type="Proteomes" id="UP000476176">
    <property type="component" value="Unassembled WGS sequence"/>
</dbReference>
<dbReference type="Proteomes" id="UP000486351">
    <property type="component" value="Unassembled WGS sequence"/>
</dbReference>
<evidence type="ECO:0000256" key="2">
    <source>
        <dbReference type="SAM" id="Phobius"/>
    </source>
</evidence>
<evidence type="ECO:0000313" key="5">
    <source>
        <dbReference type="EMBL" id="KAE9234162.1"/>
    </source>
</evidence>
<dbReference type="EMBL" id="QXGC01000044">
    <property type="protein sequence ID" value="KAE9253014.1"/>
    <property type="molecule type" value="Genomic_DNA"/>
</dbReference>
<evidence type="ECO:0000313" key="6">
    <source>
        <dbReference type="EMBL" id="KAE9253014.1"/>
    </source>
</evidence>
<evidence type="ECO:0000313" key="11">
    <source>
        <dbReference type="Proteomes" id="UP000437068"/>
    </source>
</evidence>
<evidence type="ECO:0000256" key="1">
    <source>
        <dbReference type="SAM" id="MobiDB-lite"/>
    </source>
</evidence>
<proteinExistence type="predicted"/>
<evidence type="ECO:0000313" key="4">
    <source>
        <dbReference type="EMBL" id="KAE9137522.1"/>
    </source>
</evidence>
<evidence type="ECO:0000313" key="3">
    <source>
        <dbReference type="EMBL" id="KAE9003430.1"/>
    </source>
</evidence>
<dbReference type="OrthoDB" id="115917at2759"/>
<evidence type="ECO:0000313" key="12">
    <source>
        <dbReference type="Proteomes" id="UP000440367"/>
    </source>
</evidence>
<dbReference type="EMBL" id="QXFZ01000044">
    <property type="protein sequence ID" value="KAE9137522.1"/>
    <property type="molecule type" value="Genomic_DNA"/>
</dbReference>
<evidence type="ECO:0000313" key="8">
    <source>
        <dbReference type="EMBL" id="KAE9328359.1"/>
    </source>
</evidence>
<evidence type="ECO:0000313" key="16">
    <source>
        <dbReference type="Proteomes" id="UP000486351"/>
    </source>
</evidence>
<evidence type="ECO:0000313" key="9">
    <source>
        <dbReference type="EMBL" id="KAE9361063.1"/>
    </source>
</evidence>
<evidence type="ECO:0000313" key="14">
    <source>
        <dbReference type="Proteomes" id="UP000460718"/>
    </source>
</evidence>
<dbReference type="Proteomes" id="UP000433483">
    <property type="component" value="Unassembled WGS sequence"/>
</dbReference>
<feature type="transmembrane region" description="Helical" evidence="2">
    <location>
        <begin position="374"/>
        <end position="396"/>
    </location>
</feature>